<feature type="coiled-coil region" evidence="1">
    <location>
        <begin position="409"/>
        <end position="436"/>
    </location>
</feature>
<accession>A0A8H3DSG3</accession>
<evidence type="ECO:0000313" key="2">
    <source>
        <dbReference type="EMBL" id="CAE6539642.1"/>
    </source>
</evidence>
<reference evidence="2" key="1">
    <citation type="submission" date="2021-01" db="EMBL/GenBank/DDBJ databases">
        <authorList>
            <person name="Kaushik A."/>
        </authorList>
    </citation>
    <scope>NUCLEOTIDE SEQUENCE</scope>
    <source>
        <strain evidence="2">AG2-2IIIB</strain>
    </source>
</reference>
<proteinExistence type="predicted"/>
<keyword evidence="1" id="KW-0175">Coiled coil</keyword>
<dbReference type="AlphaFoldDB" id="A0A8H3DSG3"/>
<comment type="caution">
    <text evidence="2">The sequence shown here is derived from an EMBL/GenBank/DDBJ whole genome shotgun (WGS) entry which is preliminary data.</text>
</comment>
<protein>
    <submittedName>
        <fullName evidence="2">Uncharacterized protein</fullName>
    </submittedName>
</protein>
<dbReference type="Proteomes" id="UP000663843">
    <property type="component" value="Unassembled WGS sequence"/>
</dbReference>
<gene>
    <name evidence="2" type="ORF">RDB_LOCUS193975</name>
</gene>
<evidence type="ECO:0000256" key="1">
    <source>
        <dbReference type="SAM" id="Coils"/>
    </source>
</evidence>
<evidence type="ECO:0000313" key="3">
    <source>
        <dbReference type="Proteomes" id="UP000663843"/>
    </source>
</evidence>
<name>A0A8H3DSG3_9AGAM</name>
<dbReference type="EMBL" id="CAJMWT010009723">
    <property type="protein sequence ID" value="CAE6539642.1"/>
    <property type="molecule type" value="Genomic_DNA"/>
</dbReference>
<feature type="coiled-coil region" evidence="1">
    <location>
        <begin position="303"/>
        <end position="330"/>
    </location>
</feature>
<organism evidence="2 3">
    <name type="scientific">Rhizoctonia solani</name>
    <dbReference type="NCBI Taxonomy" id="456999"/>
    <lineage>
        <taxon>Eukaryota</taxon>
        <taxon>Fungi</taxon>
        <taxon>Dikarya</taxon>
        <taxon>Basidiomycota</taxon>
        <taxon>Agaricomycotina</taxon>
        <taxon>Agaricomycetes</taxon>
        <taxon>Cantharellales</taxon>
        <taxon>Ceratobasidiaceae</taxon>
        <taxon>Rhizoctonia</taxon>
    </lineage>
</organism>
<sequence>MFSLPWPESYTLNPIVPSDFDRFTPVSCVKIDNKLELVSALSDSAGNHLARSSIAESTHGFSQSTGTIVHPEGSPISYRSCIVSTQNITDAHVSAEGLILDQCEIPSKSAEIAVFLYIVGHQVDHYVVDHESKAIIWAAGKVPESFKGAIRAKHEHEYWIYMENFPGLRFSTPEDLRLLKEVLASNAIDVLNSEGSTSPMSVQQIQTHLKSLESFSSSGDVHQTYSVARLWNLFLHSRVINKYVSSSGAELPGNFQTIAENPPVFTRYSVGPGSSHATLRSLGRQTLDGLKRVMNSTGILPGLSQIAGTFEKLQNEIEEQEARLQCHLDALSSIIEAYVQRDPNVRSHNSHSLLEFHSLITTVHNTLSGHTSNVKPYSYLLDAKKHQQRFEKTADTFRNWTNEWIVRSITGLEQKFDGLESRLRGLDNRIQGLNKLMKRNMLI</sequence>